<gene>
    <name evidence="3" type="ORF">UCRPA7_4862</name>
</gene>
<dbReference type="PANTHER" id="PTHR11200:SF286">
    <property type="entry name" value="5-PHOSPHATASE, PUTATIVE (AFU_ORTHOLOGUE AFUA_5G07600)-RELATED"/>
    <property type="match status" value="1"/>
</dbReference>
<dbReference type="EMBL" id="KB933141">
    <property type="protein sequence ID" value="EON99653.1"/>
    <property type="molecule type" value="Genomic_DNA"/>
</dbReference>
<dbReference type="InterPro" id="IPR046985">
    <property type="entry name" value="IP5"/>
</dbReference>
<feature type="transmembrane region" description="Helical" evidence="1">
    <location>
        <begin position="511"/>
        <end position="529"/>
    </location>
</feature>
<dbReference type="HOGENOM" id="CLU_025224_1_0_1"/>
<dbReference type="AlphaFoldDB" id="R8BJX1"/>
<dbReference type="SMART" id="SM00128">
    <property type="entry name" value="IPPc"/>
    <property type="match status" value="1"/>
</dbReference>
<feature type="domain" description="Inositol polyphosphate-related phosphatase" evidence="2">
    <location>
        <begin position="4"/>
        <end position="452"/>
    </location>
</feature>
<dbReference type="InterPro" id="IPR036691">
    <property type="entry name" value="Endo/exonu/phosph_ase_sf"/>
</dbReference>
<dbReference type="KEGG" id="tmn:UCRPA7_4862"/>
<dbReference type="GO" id="GO:0004439">
    <property type="term" value="F:phosphatidylinositol-4,5-bisphosphate 5-phosphatase activity"/>
    <property type="evidence" value="ECO:0007669"/>
    <property type="project" value="TreeGrafter"/>
</dbReference>
<evidence type="ECO:0000313" key="4">
    <source>
        <dbReference type="Proteomes" id="UP000014074"/>
    </source>
</evidence>
<dbReference type="OrthoDB" id="62798at2759"/>
<reference evidence="4" key="1">
    <citation type="journal article" date="2013" name="Genome Announc.">
        <title>Draft genome sequence of the ascomycete Phaeoacremonium aleophilum strain UCR-PA7, a causal agent of the esca disease complex in grapevines.</title>
        <authorList>
            <person name="Blanco-Ulate B."/>
            <person name="Rolshausen P."/>
            <person name="Cantu D."/>
        </authorList>
    </citation>
    <scope>NUCLEOTIDE SEQUENCE [LARGE SCALE GENOMIC DNA]</scope>
    <source>
        <strain evidence="4">UCR-PA7</strain>
    </source>
</reference>
<proteinExistence type="predicted"/>
<dbReference type="Proteomes" id="UP000014074">
    <property type="component" value="Unassembled WGS sequence"/>
</dbReference>
<organism evidence="3 4">
    <name type="scientific">Phaeoacremonium minimum (strain UCR-PA7)</name>
    <name type="common">Esca disease fungus</name>
    <name type="synonym">Togninia minima</name>
    <dbReference type="NCBI Taxonomy" id="1286976"/>
    <lineage>
        <taxon>Eukaryota</taxon>
        <taxon>Fungi</taxon>
        <taxon>Dikarya</taxon>
        <taxon>Ascomycota</taxon>
        <taxon>Pezizomycotina</taxon>
        <taxon>Sordariomycetes</taxon>
        <taxon>Sordariomycetidae</taxon>
        <taxon>Togniniales</taxon>
        <taxon>Togniniaceae</taxon>
        <taxon>Phaeoacremonium</taxon>
    </lineage>
</organism>
<keyword evidence="1" id="KW-0812">Transmembrane</keyword>
<dbReference type="eggNOG" id="KOG0565">
    <property type="taxonomic scope" value="Eukaryota"/>
</dbReference>
<evidence type="ECO:0000256" key="1">
    <source>
        <dbReference type="SAM" id="Phobius"/>
    </source>
</evidence>
<dbReference type="Pfam" id="PF22669">
    <property type="entry name" value="Exo_endo_phos2"/>
    <property type="match status" value="1"/>
</dbReference>
<keyword evidence="1" id="KW-1133">Transmembrane helix</keyword>
<accession>R8BJX1</accession>
<evidence type="ECO:0000313" key="3">
    <source>
        <dbReference type="EMBL" id="EON99653.1"/>
    </source>
</evidence>
<dbReference type="GeneID" id="19325357"/>
<dbReference type="RefSeq" id="XP_007915604.1">
    <property type="nucleotide sequence ID" value="XM_007917413.1"/>
</dbReference>
<dbReference type="GO" id="GO:0046856">
    <property type="term" value="P:phosphatidylinositol dephosphorylation"/>
    <property type="evidence" value="ECO:0007669"/>
    <property type="project" value="InterPro"/>
</dbReference>
<dbReference type="SUPFAM" id="SSF56219">
    <property type="entry name" value="DNase I-like"/>
    <property type="match status" value="1"/>
</dbReference>
<dbReference type="PANTHER" id="PTHR11200">
    <property type="entry name" value="INOSITOL 5-PHOSPHATASE"/>
    <property type="match status" value="1"/>
</dbReference>
<protein>
    <submittedName>
        <fullName evidence="3">Putative inositol 5-phosphatase protein</fullName>
    </submittedName>
</protein>
<dbReference type="Gene3D" id="3.60.10.10">
    <property type="entry name" value="Endonuclease/exonuclease/phosphatase"/>
    <property type="match status" value="1"/>
</dbReference>
<name>R8BJX1_PHAM7</name>
<dbReference type="InterPro" id="IPR000300">
    <property type="entry name" value="IPPc"/>
</dbReference>
<evidence type="ECO:0000259" key="2">
    <source>
        <dbReference type="SMART" id="SM00128"/>
    </source>
</evidence>
<sequence length="533" mass="58680">MAPSTLDLFMLTFNCAKNLINVAVFASHLRTALQQNATGLPDLVVFSLQEVAPLSYSFIGSYFLNPYYAAFEEALNQAAWELEPPAANADGSALPTAFPTTSQSSSLWRRKQPSYPYQLIRAHNVGMTAIMLFAKTPAAIHHIKAAECGFGAADMGNKGAVGLRITYADAGLDGIAEEGAETRTTELTFVATHLAAMEWNLRRRNANWKSIVSGLTFGNPKAVTSGVPDGTAAAVEATFTEAFGATDLPEPDSDLSDDAEPLLAQDPDSLSLTKEHNDSLRDISIFRPGGYLFVGGDLNYRISTTTPPALAPFPNLNAESENYWPNFLSRDQLTQEKAAGRTLHGMSEADITFPPTYKVVVLHHMDGAVNEAELDEAEANEEAPVPWRWASHRWPGWCDRILYLDLPAWVKRRSGLEKSEVAVKAYNSLPVVHTSDHRPVFLRVQVPMLKPDEMGLPTASEQEALAEAEEQDPRLKLPVPVDIGAWDRRAVARRREIMVGWSMFLWSTREGAMVIATTLLLGVGAWWMYQGFW</sequence>
<keyword evidence="1" id="KW-0472">Membrane</keyword>
<keyword evidence="4" id="KW-1185">Reference proteome</keyword>